<dbReference type="EMBL" id="JAZGLY010000001">
    <property type="protein sequence ID" value="MEE6186009.1"/>
    <property type="molecule type" value="Genomic_DNA"/>
</dbReference>
<dbReference type="Proteomes" id="UP001357452">
    <property type="component" value="Unassembled WGS sequence"/>
</dbReference>
<protein>
    <submittedName>
        <fullName evidence="1">MmcQ/YjbR family DNA-binding protein</fullName>
    </submittedName>
</protein>
<dbReference type="Gene3D" id="3.90.1150.30">
    <property type="match status" value="1"/>
</dbReference>
<dbReference type="GO" id="GO:0003677">
    <property type="term" value="F:DNA binding"/>
    <property type="evidence" value="ECO:0007669"/>
    <property type="project" value="UniProtKB-KW"/>
</dbReference>
<reference evidence="1 2" key="1">
    <citation type="submission" date="2024-01" db="EMBL/GenBank/DDBJ databases">
        <title>Niabella digestum sp. nov., isolated from waste digestion system.</title>
        <authorList>
            <person name="Zhang L."/>
        </authorList>
    </citation>
    <scope>NUCLEOTIDE SEQUENCE [LARGE SCALE GENOMIC DNA]</scope>
    <source>
        <strain evidence="1 2">A18</strain>
    </source>
</reference>
<dbReference type="SUPFAM" id="SSF142906">
    <property type="entry name" value="YjbR-like"/>
    <property type="match status" value="1"/>
</dbReference>
<name>A0ABU7RDE4_9BACT</name>
<evidence type="ECO:0000313" key="2">
    <source>
        <dbReference type="Proteomes" id="UP001357452"/>
    </source>
</evidence>
<dbReference type="PANTHER" id="PTHR35145:SF1">
    <property type="entry name" value="CYTOPLASMIC PROTEIN"/>
    <property type="match status" value="1"/>
</dbReference>
<dbReference type="InterPro" id="IPR058532">
    <property type="entry name" value="YjbR/MT2646/Rv2570-like"/>
</dbReference>
<proteinExistence type="predicted"/>
<gene>
    <name evidence="1" type="ORF">V2H41_01860</name>
</gene>
<dbReference type="InterPro" id="IPR007351">
    <property type="entry name" value="YjbR"/>
</dbReference>
<evidence type="ECO:0000313" key="1">
    <source>
        <dbReference type="EMBL" id="MEE6186009.1"/>
    </source>
</evidence>
<sequence>MDIETIRYYCLSKPDVAETMPFGPDTLVYKVNGKIFLLMGMDNVPLSFNVKCDPDVAIELRERYPCVMPGYHMNKKHWNTIIVDGSVSFKQLKEWIDHSYDLVVGKKKRSN</sequence>
<keyword evidence="2" id="KW-1185">Reference proteome</keyword>
<organism evidence="1 2">
    <name type="scientific">Niabella digestorum</name>
    <dbReference type="NCBI Taxonomy" id="3117701"/>
    <lineage>
        <taxon>Bacteria</taxon>
        <taxon>Pseudomonadati</taxon>
        <taxon>Bacteroidota</taxon>
        <taxon>Chitinophagia</taxon>
        <taxon>Chitinophagales</taxon>
        <taxon>Chitinophagaceae</taxon>
        <taxon>Niabella</taxon>
    </lineage>
</organism>
<comment type="caution">
    <text evidence="1">The sequence shown here is derived from an EMBL/GenBank/DDBJ whole genome shotgun (WGS) entry which is preliminary data.</text>
</comment>
<dbReference type="InterPro" id="IPR038056">
    <property type="entry name" value="YjbR-like_sf"/>
</dbReference>
<keyword evidence="1" id="KW-0238">DNA-binding</keyword>
<dbReference type="RefSeq" id="WP_330973414.1">
    <property type="nucleotide sequence ID" value="NZ_JAZGLY010000001.1"/>
</dbReference>
<accession>A0ABU7RDE4</accession>
<dbReference type="Pfam" id="PF04237">
    <property type="entry name" value="YjbR"/>
    <property type="match status" value="1"/>
</dbReference>
<dbReference type="PANTHER" id="PTHR35145">
    <property type="entry name" value="CYTOPLASMIC PROTEIN-RELATED"/>
    <property type="match status" value="1"/>
</dbReference>